<dbReference type="InterPro" id="IPR032812">
    <property type="entry name" value="SbsA_Ig"/>
</dbReference>
<proteinExistence type="predicted"/>
<keyword evidence="1 2" id="KW-0732">Signal</keyword>
<reference evidence="4 5" key="1">
    <citation type="submission" date="2023-12" db="EMBL/GenBank/DDBJ databases">
        <title>Friends and Foes: Symbiotic and Algicidal bacterial influence on Karenia brevis blooms.</title>
        <authorList>
            <person name="Fei C."/>
            <person name="Mohamed A.R."/>
            <person name="Booker A."/>
            <person name="Arshad M."/>
            <person name="Klass S."/>
            <person name="Ahn S."/>
            <person name="Gilbert P.M."/>
            <person name="Heil C.A."/>
            <person name="Martinez J.M."/>
            <person name="Amin S.A."/>
        </authorList>
    </citation>
    <scope>NUCLEOTIDE SEQUENCE [LARGE SCALE GENOMIC DNA]</scope>
    <source>
        <strain evidence="4 5">CE15</strain>
    </source>
</reference>
<evidence type="ECO:0000313" key="5">
    <source>
        <dbReference type="Proteomes" id="UP001382455"/>
    </source>
</evidence>
<sequence length="136" mass="14840">MKLVKNIAIFSVLLASTVVTAKQLTLNDINPVVISSSPVAGTTTVDPSINEITVKFSKEMMTNKMWSVVKLANGHFPTVSGDVYFKDAHTFVIPVKLKENTVYAFSINSQNKRGFKGVNGKTAQPYIISFKTKGKA</sequence>
<dbReference type="RefSeq" id="WP_336436111.1">
    <property type="nucleotide sequence ID" value="NZ_JBAWKS010000002.1"/>
</dbReference>
<accession>A0ABU8EVR4</accession>
<dbReference type="EMBL" id="JBAWKS010000002">
    <property type="protein sequence ID" value="MEI4551070.1"/>
    <property type="molecule type" value="Genomic_DNA"/>
</dbReference>
<feature type="signal peptide" evidence="2">
    <location>
        <begin position="1"/>
        <end position="21"/>
    </location>
</feature>
<feature type="domain" description="SbsA Ig-like" evidence="3">
    <location>
        <begin position="29"/>
        <end position="132"/>
    </location>
</feature>
<keyword evidence="5" id="KW-1185">Reference proteome</keyword>
<comment type="caution">
    <text evidence="4">The sequence shown here is derived from an EMBL/GenBank/DDBJ whole genome shotgun (WGS) entry which is preliminary data.</text>
</comment>
<gene>
    <name evidence="4" type="ORF">WAE96_15465</name>
</gene>
<evidence type="ECO:0000313" key="4">
    <source>
        <dbReference type="EMBL" id="MEI4551070.1"/>
    </source>
</evidence>
<evidence type="ECO:0000256" key="2">
    <source>
        <dbReference type="SAM" id="SignalP"/>
    </source>
</evidence>
<dbReference type="Proteomes" id="UP001382455">
    <property type="component" value="Unassembled WGS sequence"/>
</dbReference>
<dbReference type="Pfam" id="PF13205">
    <property type="entry name" value="Big_5"/>
    <property type="match status" value="1"/>
</dbReference>
<evidence type="ECO:0000256" key="1">
    <source>
        <dbReference type="ARBA" id="ARBA00022729"/>
    </source>
</evidence>
<evidence type="ECO:0000259" key="3">
    <source>
        <dbReference type="Pfam" id="PF13205"/>
    </source>
</evidence>
<protein>
    <submittedName>
        <fullName evidence="4">Ig-like domain-containing protein</fullName>
    </submittedName>
</protein>
<name>A0ABU8EVR4_9GAMM</name>
<organism evidence="4 5">
    <name type="scientific">Pseudoalteromonas spongiae</name>
    <dbReference type="NCBI Taxonomy" id="298657"/>
    <lineage>
        <taxon>Bacteria</taxon>
        <taxon>Pseudomonadati</taxon>
        <taxon>Pseudomonadota</taxon>
        <taxon>Gammaproteobacteria</taxon>
        <taxon>Alteromonadales</taxon>
        <taxon>Pseudoalteromonadaceae</taxon>
        <taxon>Pseudoalteromonas</taxon>
    </lineage>
</organism>
<feature type="chain" id="PRO_5046945729" evidence="2">
    <location>
        <begin position="22"/>
        <end position="136"/>
    </location>
</feature>